<keyword evidence="3" id="KW-1185">Reference proteome</keyword>
<dbReference type="OrthoDB" id="8102108at2"/>
<dbReference type="AlphaFoldDB" id="A0A1Y6ET91"/>
<gene>
    <name evidence="2" type="ORF">SAMN06295905_1353</name>
</gene>
<sequence>MASDFVAQRLALNARIDAAALRPANDNLSVQPTTKDEAIARVIARRAEMDGMVKPTPAYQAMAKKLTKRQSKGDPAAANDNDTWPLRDQLNRDRSTALLRVAERYRAISDSAEAQFEMMGSGPSLEAQSLLQSKTFNMATGKDKRHGIKRIAGAPVVSDGTFQSSKAAEPDDEANLFDGPKPGATTFKIKAAKRAPKKWNGDDPLIAHIDSQRAIARLRACLGSLVDVFEDAVLHGETLSAIGRAKGGNSASSGPIGRAFVMDGLQLVQDELRLMDLEQQT</sequence>
<protein>
    <submittedName>
        <fullName evidence="2">Uncharacterized protein</fullName>
    </submittedName>
</protein>
<name>A0A1Y6ET91_9HYPH</name>
<evidence type="ECO:0000313" key="3">
    <source>
        <dbReference type="Proteomes" id="UP000194474"/>
    </source>
</evidence>
<evidence type="ECO:0000313" key="2">
    <source>
        <dbReference type="EMBL" id="SMQ65934.1"/>
    </source>
</evidence>
<proteinExistence type="predicted"/>
<feature type="region of interest" description="Disordered" evidence="1">
    <location>
        <begin position="67"/>
        <end position="87"/>
    </location>
</feature>
<evidence type="ECO:0000256" key="1">
    <source>
        <dbReference type="SAM" id="MobiDB-lite"/>
    </source>
</evidence>
<dbReference type="Proteomes" id="UP000194474">
    <property type="component" value="Unassembled WGS sequence"/>
</dbReference>
<organism evidence="2 3">
    <name type="scientific">Devosia lucknowensis</name>
    <dbReference type="NCBI Taxonomy" id="1096929"/>
    <lineage>
        <taxon>Bacteria</taxon>
        <taxon>Pseudomonadati</taxon>
        <taxon>Pseudomonadota</taxon>
        <taxon>Alphaproteobacteria</taxon>
        <taxon>Hyphomicrobiales</taxon>
        <taxon>Devosiaceae</taxon>
        <taxon>Devosia</taxon>
    </lineage>
</organism>
<dbReference type="EMBL" id="FXWK01000001">
    <property type="protein sequence ID" value="SMQ65934.1"/>
    <property type="molecule type" value="Genomic_DNA"/>
</dbReference>
<dbReference type="RefSeq" id="WP_086469686.1">
    <property type="nucleotide sequence ID" value="NZ_FXWK01000001.1"/>
</dbReference>
<accession>A0A1Y6ET91</accession>
<reference evidence="3" key="1">
    <citation type="submission" date="2017-04" db="EMBL/GenBank/DDBJ databases">
        <authorList>
            <person name="Varghese N."/>
            <person name="Submissions S."/>
        </authorList>
    </citation>
    <scope>NUCLEOTIDE SEQUENCE [LARGE SCALE GENOMIC DNA]</scope>
</reference>